<comment type="subcellular location">
    <subcellularLocation>
        <location evidence="2">Cytoplasm</location>
    </subcellularLocation>
</comment>
<feature type="binding site" evidence="13">
    <location>
        <position position="329"/>
    </location>
    <ligand>
        <name>S-adenosyl-L-methionine</name>
        <dbReference type="ChEBI" id="CHEBI:59789"/>
    </ligand>
</feature>
<dbReference type="Proteomes" id="UP000199662">
    <property type="component" value="Unassembled WGS sequence"/>
</dbReference>
<evidence type="ECO:0000256" key="5">
    <source>
        <dbReference type="ARBA" id="ARBA00022552"/>
    </source>
</evidence>
<evidence type="ECO:0000256" key="4">
    <source>
        <dbReference type="ARBA" id="ARBA00022490"/>
    </source>
</evidence>
<proteinExistence type="inferred from homology"/>
<dbReference type="InterPro" id="IPR035926">
    <property type="entry name" value="NusB-like_sf"/>
</dbReference>
<evidence type="ECO:0000256" key="3">
    <source>
        <dbReference type="ARBA" id="ARBA00012140"/>
    </source>
</evidence>
<evidence type="ECO:0000256" key="11">
    <source>
        <dbReference type="ARBA" id="ARBA00031088"/>
    </source>
</evidence>
<dbReference type="InterPro" id="IPR049560">
    <property type="entry name" value="MeTrfase_RsmB-F_NOP2_cat"/>
</dbReference>
<evidence type="ECO:0000256" key="8">
    <source>
        <dbReference type="ARBA" id="ARBA00022691"/>
    </source>
</evidence>
<sequence>MNAREIALKIINDVHTNDAYANVSLTRELRKHEVSDQDRRFVTELVYGCVKAGDSLDWILSQYINRPIKKIAPIIQDVLRLGIYQIFFMDKVPESAACNQSVELAKKYGHIGTVKFVNAVLRNAVRQPEKAVYPNGKGQATKYAALAYNHPEWLVKRWIKEFGYDMAVKLCEFNNTNAALSIRTNTLKTNRSDLMNILSAEQVVCYESEWTPEGLVCQSHPAMDQIKSLTEGLFQVQDESSMLVAHVLDPQPGEFIIDTCSAPGGKTTHIAALMQNKGRVLATDIYEHKLKRVNENAERLGIQIIQTELLDATQIGDVYEQQADRVLVDAPCSGLGVLRRKPDARWKKSPALLVELPKLQIEILKSAAKAVKPGGVLVYSTCTIAKEENQTVVNLFLADHPEFELEQTGQFLPYAKQKTTMVQLLPHIAGTDGFFIARMKRK</sequence>
<feature type="binding site" evidence="13">
    <location>
        <begin position="260"/>
        <end position="266"/>
    </location>
    <ligand>
        <name>S-adenosyl-L-methionine</name>
        <dbReference type="ChEBI" id="CHEBI:59789"/>
    </ligand>
</feature>
<feature type="binding site" evidence="13">
    <location>
        <position position="284"/>
    </location>
    <ligand>
        <name>S-adenosyl-L-methionine</name>
        <dbReference type="ChEBI" id="CHEBI:59789"/>
    </ligand>
</feature>
<dbReference type="InterPro" id="IPR054728">
    <property type="entry name" value="RsmB-like_ferredoxin"/>
</dbReference>
<dbReference type="Gene3D" id="3.30.70.1170">
    <property type="entry name" value="Sun protein, domain 3"/>
    <property type="match status" value="1"/>
</dbReference>
<dbReference type="Pfam" id="PF01029">
    <property type="entry name" value="NusB"/>
    <property type="match status" value="1"/>
</dbReference>
<keyword evidence="7 13" id="KW-0808">Transferase</keyword>
<evidence type="ECO:0000256" key="13">
    <source>
        <dbReference type="PROSITE-ProRule" id="PRU01023"/>
    </source>
</evidence>
<dbReference type="NCBIfam" id="NF011494">
    <property type="entry name" value="PRK14902.1"/>
    <property type="match status" value="1"/>
</dbReference>
<dbReference type="Gene3D" id="3.40.50.150">
    <property type="entry name" value="Vaccinia Virus protein VP39"/>
    <property type="match status" value="1"/>
</dbReference>
<dbReference type="EC" id="2.1.1.176" evidence="3"/>
<comment type="similarity">
    <text evidence="13">Belongs to the class I-like SAM-binding methyltransferase superfamily. RsmB/NOP family.</text>
</comment>
<dbReference type="CDD" id="cd02440">
    <property type="entry name" value="AdoMet_MTases"/>
    <property type="match status" value="1"/>
</dbReference>
<evidence type="ECO:0000256" key="9">
    <source>
        <dbReference type="ARBA" id="ARBA00022884"/>
    </source>
</evidence>
<feature type="domain" description="SAM-dependent MTase RsmB/NOP-type" evidence="14">
    <location>
        <begin position="170"/>
        <end position="442"/>
    </location>
</feature>
<dbReference type="GO" id="GO:0008649">
    <property type="term" value="F:rRNA methyltransferase activity"/>
    <property type="evidence" value="ECO:0007669"/>
    <property type="project" value="InterPro"/>
</dbReference>
<evidence type="ECO:0000256" key="10">
    <source>
        <dbReference type="ARBA" id="ARBA00030399"/>
    </source>
</evidence>
<evidence type="ECO:0000313" key="16">
    <source>
        <dbReference type="Proteomes" id="UP000199662"/>
    </source>
</evidence>
<dbReference type="Pfam" id="PF22458">
    <property type="entry name" value="RsmF-B_ferredox"/>
    <property type="match status" value="1"/>
</dbReference>
<keyword evidence="5" id="KW-0698">rRNA processing</keyword>
<gene>
    <name evidence="15" type="ORF">SAMN05660742_103208</name>
</gene>
<evidence type="ECO:0000256" key="7">
    <source>
        <dbReference type="ARBA" id="ARBA00022679"/>
    </source>
</evidence>
<feature type="active site" description="Nucleophile" evidence="13">
    <location>
        <position position="382"/>
    </location>
</feature>
<keyword evidence="6 13" id="KW-0489">Methyltransferase</keyword>
<reference evidence="15 16" key="1">
    <citation type="submission" date="2016-10" db="EMBL/GenBank/DDBJ databases">
        <authorList>
            <person name="de Groot N.N."/>
        </authorList>
    </citation>
    <scope>NUCLEOTIDE SEQUENCE [LARGE SCALE GENOMIC DNA]</scope>
    <source>
        <strain evidence="15 16">DSM 2179</strain>
    </source>
</reference>
<keyword evidence="16" id="KW-1185">Reference proteome</keyword>
<dbReference type="InterPro" id="IPR001678">
    <property type="entry name" value="MeTrfase_RsmB-F_NOP2_dom"/>
</dbReference>
<dbReference type="Pfam" id="PF01189">
    <property type="entry name" value="Methyltr_RsmB-F"/>
    <property type="match status" value="1"/>
</dbReference>
<dbReference type="SUPFAM" id="SSF53335">
    <property type="entry name" value="S-adenosyl-L-methionine-dependent methyltransferases"/>
    <property type="match status" value="1"/>
</dbReference>
<dbReference type="SUPFAM" id="SSF48013">
    <property type="entry name" value="NusB-like"/>
    <property type="match status" value="1"/>
</dbReference>
<evidence type="ECO:0000259" key="14">
    <source>
        <dbReference type="PROSITE" id="PS51686"/>
    </source>
</evidence>
<dbReference type="InterPro" id="IPR006027">
    <property type="entry name" value="NusB_RsmB_TIM44"/>
</dbReference>
<dbReference type="Gene3D" id="1.10.940.10">
    <property type="entry name" value="NusB-like"/>
    <property type="match status" value="1"/>
</dbReference>
<dbReference type="InterPro" id="IPR004573">
    <property type="entry name" value="rRNA_ssu_MeTfrase_B"/>
</dbReference>
<dbReference type="PROSITE" id="PS51686">
    <property type="entry name" value="SAM_MT_RSMB_NOP"/>
    <property type="match status" value="1"/>
</dbReference>
<dbReference type="GO" id="GO:0005737">
    <property type="term" value="C:cytoplasm"/>
    <property type="evidence" value="ECO:0007669"/>
    <property type="project" value="UniProtKB-SubCell"/>
</dbReference>
<dbReference type="GO" id="GO:0006355">
    <property type="term" value="P:regulation of DNA-templated transcription"/>
    <property type="evidence" value="ECO:0007669"/>
    <property type="project" value="InterPro"/>
</dbReference>
<organism evidence="15 16">
    <name type="scientific">Propionispira arboris</name>
    <dbReference type="NCBI Taxonomy" id="84035"/>
    <lineage>
        <taxon>Bacteria</taxon>
        <taxon>Bacillati</taxon>
        <taxon>Bacillota</taxon>
        <taxon>Negativicutes</taxon>
        <taxon>Selenomonadales</taxon>
        <taxon>Selenomonadaceae</taxon>
        <taxon>Propionispira</taxon>
    </lineage>
</organism>
<evidence type="ECO:0000256" key="1">
    <source>
        <dbReference type="ARBA" id="ARBA00002724"/>
    </source>
</evidence>
<dbReference type="PRINTS" id="PR02008">
    <property type="entry name" value="RCMTFAMILY"/>
</dbReference>
<name>A0A1H6WBD6_9FIRM</name>
<dbReference type="InterPro" id="IPR023267">
    <property type="entry name" value="RCMT"/>
</dbReference>
<dbReference type="PANTHER" id="PTHR22807">
    <property type="entry name" value="NOP2 YEAST -RELATED NOL1/NOP2/FMU SUN DOMAIN-CONTAINING"/>
    <property type="match status" value="1"/>
</dbReference>
<evidence type="ECO:0000256" key="12">
    <source>
        <dbReference type="ARBA" id="ARBA00047283"/>
    </source>
</evidence>
<keyword evidence="9 13" id="KW-0694">RNA-binding</keyword>
<dbReference type="PANTHER" id="PTHR22807:SF53">
    <property type="entry name" value="RIBOSOMAL RNA SMALL SUBUNIT METHYLTRANSFERASE B-RELATED"/>
    <property type="match status" value="1"/>
</dbReference>
<evidence type="ECO:0000256" key="2">
    <source>
        <dbReference type="ARBA" id="ARBA00004496"/>
    </source>
</evidence>
<dbReference type="RefSeq" id="WP_091829604.1">
    <property type="nucleotide sequence ID" value="NZ_FNZK01000003.1"/>
</dbReference>
<dbReference type="FunFam" id="1.10.940.10:FF:000006">
    <property type="entry name" value="16S rRNA (Cytosine(967)-C(5))-methyltransferase RsmB"/>
    <property type="match status" value="1"/>
</dbReference>
<feature type="binding site" evidence="13">
    <location>
        <position position="311"/>
    </location>
    <ligand>
        <name>S-adenosyl-L-methionine</name>
        <dbReference type="ChEBI" id="CHEBI:59789"/>
    </ligand>
</feature>
<keyword evidence="8 13" id="KW-0949">S-adenosyl-L-methionine</keyword>
<dbReference type="GO" id="GO:0003723">
    <property type="term" value="F:RNA binding"/>
    <property type="evidence" value="ECO:0007669"/>
    <property type="project" value="UniProtKB-UniRule"/>
</dbReference>
<accession>A0A1H6WBD6</accession>
<keyword evidence="4" id="KW-0963">Cytoplasm</keyword>
<evidence type="ECO:0000256" key="6">
    <source>
        <dbReference type="ARBA" id="ARBA00022603"/>
    </source>
</evidence>
<protein>
    <recommendedName>
        <fullName evidence="3">16S rRNA (cytosine(967)-C(5))-methyltransferase</fullName>
        <ecNumber evidence="3">2.1.1.176</ecNumber>
    </recommendedName>
    <alternativeName>
        <fullName evidence="10">16S rRNA m5C967 methyltransferase</fullName>
    </alternativeName>
    <alternativeName>
        <fullName evidence="11">rRNA (cytosine-C(5)-)-methyltransferase RsmB</fullName>
    </alternativeName>
</protein>
<dbReference type="EMBL" id="FNZK01000003">
    <property type="protein sequence ID" value="SEJ11367.1"/>
    <property type="molecule type" value="Genomic_DNA"/>
</dbReference>
<evidence type="ECO:0000313" key="15">
    <source>
        <dbReference type="EMBL" id="SEJ11367.1"/>
    </source>
</evidence>
<dbReference type="InterPro" id="IPR029063">
    <property type="entry name" value="SAM-dependent_MTases_sf"/>
</dbReference>
<dbReference type="AlphaFoldDB" id="A0A1H6WBD6"/>
<dbReference type="STRING" id="84035.SAMN05660742_103208"/>
<comment type="function">
    <text evidence="1">Specifically methylates the cytosine at position 967 (m5C967) of 16S rRNA.</text>
</comment>
<comment type="catalytic activity">
    <reaction evidence="12">
        <text>cytidine(967) in 16S rRNA + S-adenosyl-L-methionine = 5-methylcytidine(967) in 16S rRNA + S-adenosyl-L-homocysteine + H(+)</text>
        <dbReference type="Rhea" id="RHEA:42748"/>
        <dbReference type="Rhea" id="RHEA-COMP:10219"/>
        <dbReference type="Rhea" id="RHEA-COMP:10220"/>
        <dbReference type="ChEBI" id="CHEBI:15378"/>
        <dbReference type="ChEBI" id="CHEBI:57856"/>
        <dbReference type="ChEBI" id="CHEBI:59789"/>
        <dbReference type="ChEBI" id="CHEBI:74483"/>
        <dbReference type="ChEBI" id="CHEBI:82748"/>
        <dbReference type="EC" id="2.1.1.176"/>
    </reaction>
</comment>
<dbReference type="FunFam" id="3.40.50.150:FF:000257">
    <property type="entry name" value="16S rRNA methyltransferase"/>
    <property type="match status" value="1"/>
</dbReference>
<dbReference type="NCBIfam" id="TIGR00563">
    <property type="entry name" value="rsmB"/>
    <property type="match status" value="1"/>
</dbReference>